<dbReference type="Gene3D" id="1.10.150.240">
    <property type="entry name" value="Putative phosphatase, domain 2"/>
    <property type="match status" value="1"/>
</dbReference>
<dbReference type="InterPro" id="IPR023198">
    <property type="entry name" value="PGP-like_dom2"/>
</dbReference>
<organism evidence="1 2">
    <name type="scientific">Sideroxyarcus emersonii</name>
    <dbReference type="NCBI Taxonomy" id="2764705"/>
    <lineage>
        <taxon>Bacteria</taxon>
        <taxon>Pseudomonadati</taxon>
        <taxon>Pseudomonadota</taxon>
        <taxon>Betaproteobacteria</taxon>
        <taxon>Nitrosomonadales</taxon>
        <taxon>Gallionellaceae</taxon>
        <taxon>Sideroxyarcus</taxon>
    </lineage>
</organism>
<dbReference type="GO" id="GO:0004713">
    <property type="term" value="F:protein tyrosine kinase activity"/>
    <property type="evidence" value="ECO:0007669"/>
    <property type="project" value="TreeGrafter"/>
</dbReference>
<evidence type="ECO:0008006" key="3">
    <source>
        <dbReference type="Google" id="ProtNLM"/>
    </source>
</evidence>
<dbReference type="InterPro" id="IPR041492">
    <property type="entry name" value="HAD_2"/>
</dbReference>
<keyword evidence="2" id="KW-1185">Reference proteome</keyword>
<dbReference type="SFLD" id="SFLDS00003">
    <property type="entry name" value="Haloacid_Dehalogenase"/>
    <property type="match status" value="1"/>
</dbReference>
<proteinExistence type="predicted"/>
<evidence type="ECO:0000313" key="2">
    <source>
        <dbReference type="Proteomes" id="UP001320326"/>
    </source>
</evidence>
<evidence type="ECO:0000313" key="1">
    <source>
        <dbReference type="EMBL" id="BCK86738.1"/>
    </source>
</evidence>
<dbReference type="SUPFAM" id="SSF56784">
    <property type="entry name" value="HAD-like"/>
    <property type="match status" value="1"/>
</dbReference>
<dbReference type="GO" id="GO:0005829">
    <property type="term" value="C:cytosol"/>
    <property type="evidence" value="ECO:0007669"/>
    <property type="project" value="TreeGrafter"/>
</dbReference>
<name>A0AAN2BY64_9PROT</name>
<protein>
    <recommendedName>
        <fullName evidence="3">Phosphoglycolate phosphatase</fullName>
    </recommendedName>
</protein>
<dbReference type="InterPro" id="IPR036412">
    <property type="entry name" value="HAD-like_sf"/>
</dbReference>
<dbReference type="EMBL" id="AP023423">
    <property type="protein sequence ID" value="BCK86738.1"/>
    <property type="molecule type" value="Genomic_DNA"/>
</dbReference>
<reference evidence="1 2" key="1">
    <citation type="journal article" date="2022" name="Int. J. Syst. Evol. Microbiol.">
        <title>&lt;i&gt;Sideroxyarcus emersonii&lt;/i&gt; gen. nov. sp. nov., a neutrophilic, microaerobic iron- and thiosulfate-oxidizing bacterium isolated from iron-rich wetland sediment.</title>
        <authorList>
            <person name="Kato S."/>
            <person name="Itoh T."/>
            <person name="Iino T."/>
            <person name="Ohkuma M."/>
        </authorList>
    </citation>
    <scope>NUCLEOTIDE SEQUENCE [LARGE SCALE GENOMIC DNA]</scope>
    <source>
        <strain evidence="1 2">MIZ01</strain>
    </source>
</reference>
<accession>A0AAN2BY64</accession>
<dbReference type="InterPro" id="IPR050155">
    <property type="entry name" value="HAD-like_hydrolase_sf"/>
</dbReference>
<sequence>MSMRKTLVFDFDGTLVDSAPGILRAFSETLREAGIKPSAPLDTNLIGPPLLETLTRLSGSNDTALLQSLTERFKRHYDHTGVSTTSAYPGIETMLAHFAAAGVTMHISTNKRYSVTHAILENLGWKDRFVSVYALDMVEPRLPGKAQLLAKQISELGLAADTTVYVGDKREDGEAASANSLMFYYAAWGYGDLRQEQLATGWNWLNQPHELRITS</sequence>
<dbReference type="InterPro" id="IPR023214">
    <property type="entry name" value="HAD_sf"/>
</dbReference>
<dbReference type="SFLD" id="SFLDG01129">
    <property type="entry name" value="C1.5:_HAD__Beta-PGM__Phosphata"/>
    <property type="match status" value="1"/>
</dbReference>
<dbReference type="PANTHER" id="PTHR43434">
    <property type="entry name" value="PHOSPHOGLYCOLATE PHOSPHATASE"/>
    <property type="match status" value="1"/>
</dbReference>
<dbReference type="RefSeq" id="WP_237247903.1">
    <property type="nucleotide sequence ID" value="NZ_AP023423.1"/>
</dbReference>
<dbReference type="Pfam" id="PF13419">
    <property type="entry name" value="HAD_2"/>
    <property type="match status" value="1"/>
</dbReference>
<gene>
    <name evidence="1" type="ORF">MIZ01_0504</name>
</gene>
<dbReference type="Gene3D" id="3.40.50.1000">
    <property type="entry name" value="HAD superfamily/HAD-like"/>
    <property type="match status" value="1"/>
</dbReference>
<dbReference type="AlphaFoldDB" id="A0AAN2BY64"/>
<dbReference type="Proteomes" id="UP001320326">
    <property type="component" value="Chromosome"/>
</dbReference>
<dbReference type="PANTHER" id="PTHR43434:SF20">
    <property type="entry name" value="5'-NUCLEOTIDASE"/>
    <property type="match status" value="1"/>
</dbReference>
<dbReference type="KEGG" id="seme:MIZ01_0504"/>